<reference evidence="2" key="1">
    <citation type="journal article" date="2019" name="Int. J. Syst. Evol. Microbiol.">
        <title>The Global Catalogue of Microorganisms (GCM) 10K type strain sequencing project: providing services to taxonomists for standard genome sequencing and annotation.</title>
        <authorList>
            <consortium name="The Broad Institute Genomics Platform"/>
            <consortium name="The Broad Institute Genome Sequencing Center for Infectious Disease"/>
            <person name="Wu L."/>
            <person name="Ma J."/>
        </authorList>
    </citation>
    <scope>NUCLEOTIDE SEQUENCE [LARGE SCALE GENOMIC DNA]</scope>
    <source>
        <strain evidence="2">CCM 8391</strain>
    </source>
</reference>
<keyword evidence="2" id="KW-1185">Reference proteome</keyword>
<comment type="caution">
    <text evidence="1">The sequence shown here is derived from an EMBL/GenBank/DDBJ whole genome shotgun (WGS) entry which is preliminary data.</text>
</comment>
<gene>
    <name evidence="1" type="ORF">ACFQE5_17760</name>
</gene>
<proteinExistence type="predicted"/>
<name>A0ABW1J6C7_9PSEU</name>
<dbReference type="Proteomes" id="UP001596302">
    <property type="component" value="Unassembled WGS sequence"/>
</dbReference>
<evidence type="ECO:0000313" key="2">
    <source>
        <dbReference type="Proteomes" id="UP001596302"/>
    </source>
</evidence>
<organism evidence="1 2">
    <name type="scientific">Pseudonocardia hispaniensis</name>
    <dbReference type="NCBI Taxonomy" id="904933"/>
    <lineage>
        <taxon>Bacteria</taxon>
        <taxon>Bacillati</taxon>
        <taxon>Actinomycetota</taxon>
        <taxon>Actinomycetes</taxon>
        <taxon>Pseudonocardiales</taxon>
        <taxon>Pseudonocardiaceae</taxon>
        <taxon>Pseudonocardia</taxon>
    </lineage>
</organism>
<dbReference type="EMBL" id="JBHSQW010000035">
    <property type="protein sequence ID" value="MFC5996055.1"/>
    <property type="molecule type" value="Genomic_DNA"/>
</dbReference>
<evidence type="ECO:0000313" key="1">
    <source>
        <dbReference type="EMBL" id="MFC5996055.1"/>
    </source>
</evidence>
<protein>
    <submittedName>
        <fullName evidence="1">Antitoxin</fullName>
    </submittedName>
</protein>
<dbReference type="InterPro" id="IPR028037">
    <property type="entry name" value="Antitoxin_Rv0909/MT0933"/>
</dbReference>
<dbReference type="RefSeq" id="WP_379586524.1">
    <property type="nucleotide sequence ID" value="NZ_JBHSQW010000035.1"/>
</dbReference>
<sequence length="72" mass="7743">MSLLRRITVLATAAEAARRYARKNPDKAARLVDQAAQFVDKQTKGKYSGQISGAADKVKGVAGVQRRPGSSR</sequence>
<dbReference type="Pfam" id="PF14013">
    <property type="entry name" value="MT0933_antitox"/>
    <property type="match status" value="1"/>
</dbReference>
<accession>A0ABW1J6C7</accession>